<sequence>MVEKEERILRQNAQDVNRHAETFQEMKIYNAMRKGITEGKKREKRRIYSTGMGVTAAAAVAVLLTFSFLNGAPVTEVSEHSVQTASTKNWDDFKEYRLSSRLLDPALASALEQNLVKPVRQSAESKGYRVDVAGAVTDGRKVFVLYSVQNNTDKEIDHADFSLQFGAFKDPYPGKGTVLMMLGPESRIPPGQSVDFIYSTNLPPSVHSKEANYHVALTETSEEALASSGSRKSKYRTDLDIAFELDPDMLKNQQHTLTADRTLTVDGQKINVRQVLYTPLSTYVDLEYDKNNEKRIFQLINPVLISKKGDTAEKIYYPGIITSDNSVAYSDDSKATLVFRNSRYSQPDSVTLKTFGISAVDKDQMKIVVDLDKKQIIEAPGSGLELVEPTPEDHAEAGEILLRHKIYNGQFFKNTFTILADSFTDAEGTVHKRVNSTVLGNFGSHMLSKDGTAVDEFQFNFGEKAKDYPQPLTIPIERYQNPIMDTQAVELYSKN</sequence>
<keyword evidence="1" id="KW-0472">Membrane</keyword>
<dbReference type="eggNOG" id="ENOG5030DX0">
    <property type="taxonomic scope" value="Bacteria"/>
</dbReference>
<dbReference type="OrthoDB" id="2506333at2"/>
<dbReference type="EMBL" id="CP004078">
    <property type="protein sequence ID" value="AHV98889.1"/>
    <property type="molecule type" value="Genomic_DNA"/>
</dbReference>
<dbReference type="STRING" id="1268072.PSAB_19990"/>
<dbReference type="KEGG" id="psab:PSAB_19990"/>
<keyword evidence="1" id="KW-0812">Transmembrane</keyword>
<name>X5A517_9BACL</name>
<evidence type="ECO:0000259" key="2">
    <source>
        <dbReference type="Pfam" id="PF18705"/>
    </source>
</evidence>
<keyword evidence="4" id="KW-1185">Reference proteome</keyword>
<feature type="domain" description="DUF5643" evidence="2">
    <location>
        <begin position="255"/>
        <end position="370"/>
    </location>
</feature>
<evidence type="ECO:0000313" key="3">
    <source>
        <dbReference type="EMBL" id="AHV98889.1"/>
    </source>
</evidence>
<organism evidence="3 4">
    <name type="scientific">Paenibacillus sabinae T27</name>
    <dbReference type="NCBI Taxonomy" id="1268072"/>
    <lineage>
        <taxon>Bacteria</taxon>
        <taxon>Bacillati</taxon>
        <taxon>Bacillota</taxon>
        <taxon>Bacilli</taxon>
        <taxon>Bacillales</taxon>
        <taxon>Paenibacillaceae</taxon>
        <taxon>Paenibacillus</taxon>
    </lineage>
</organism>
<dbReference type="InterPro" id="IPR040680">
    <property type="entry name" value="DUF5643"/>
</dbReference>
<evidence type="ECO:0000256" key="1">
    <source>
        <dbReference type="SAM" id="Phobius"/>
    </source>
</evidence>
<protein>
    <recommendedName>
        <fullName evidence="2">DUF5643 domain-containing protein</fullName>
    </recommendedName>
</protein>
<evidence type="ECO:0000313" key="4">
    <source>
        <dbReference type="Proteomes" id="UP000019772"/>
    </source>
</evidence>
<accession>X5A517</accession>
<dbReference type="Pfam" id="PF18705">
    <property type="entry name" value="DUF5643"/>
    <property type="match status" value="1"/>
</dbReference>
<dbReference type="RefSeq" id="WP_025336358.1">
    <property type="nucleotide sequence ID" value="NZ_CP004078.1"/>
</dbReference>
<keyword evidence="1" id="KW-1133">Transmembrane helix</keyword>
<dbReference type="HOGENOM" id="CLU_043943_0_0_9"/>
<dbReference type="PATRIC" id="fig|1268072.3.peg.4122"/>
<feature type="transmembrane region" description="Helical" evidence="1">
    <location>
        <begin position="47"/>
        <end position="69"/>
    </location>
</feature>
<gene>
    <name evidence="3" type="ORF">PSAB_19990</name>
</gene>
<reference evidence="3 4" key="1">
    <citation type="journal article" date="2014" name="PLoS Genet.">
        <title>Comparative Genomic Analysis of N2-Fixing and Non-N2-Fixing Paenibacillus spp.: Organization, Evolution and Expression of the Nitrogen Fixation Genes.</title>
        <authorList>
            <person name="Xie J.B."/>
            <person name="Du Z."/>
            <person name="Bai L."/>
            <person name="Tian C."/>
            <person name="Zhang Y."/>
            <person name="Xie J.Y."/>
            <person name="Wang T."/>
            <person name="Liu X."/>
            <person name="Chen X."/>
            <person name="Cheng Q."/>
            <person name="Chen S."/>
            <person name="Li J."/>
        </authorList>
    </citation>
    <scope>NUCLEOTIDE SEQUENCE [LARGE SCALE GENOMIC DNA]</scope>
    <source>
        <strain evidence="3 4">T27</strain>
    </source>
</reference>
<proteinExistence type="predicted"/>
<dbReference type="AlphaFoldDB" id="X5A517"/>
<dbReference type="Proteomes" id="UP000019772">
    <property type="component" value="Chromosome"/>
</dbReference>